<dbReference type="Proteomes" id="UP001281761">
    <property type="component" value="Unassembled WGS sequence"/>
</dbReference>
<gene>
    <name evidence="1" type="ORF">BLNAU_7131</name>
</gene>
<reference evidence="1 2" key="1">
    <citation type="journal article" date="2022" name="bioRxiv">
        <title>Genomics of Preaxostyla Flagellates Illuminates Evolutionary Transitions and the Path Towards Mitochondrial Loss.</title>
        <authorList>
            <person name="Novak L.V.F."/>
            <person name="Treitli S.C."/>
            <person name="Pyrih J."/>
            <person name="Halakuc P."/>
            <person name="Pipaliya S.V."/>
            <person name="Vacek V."/>
            <person name="Brzon O."/>
            <person name="Soukal P."/>
            <person name="Eme L."/>
            <person name="Dacks J.B."/>
            <person name="Karnkowska A."/>
            <person name="Elias M."/>
            <person name="Hampl V."/>
        </authorList>
    </citation>
    <scope>NUCLEOTIDE SEQUENCE [LARGE SCALE GENOMIC DNA]</scope>
    <source>
        <strain evidence="1">NAU3</strain>
        <tissue evidence="1">Gut</tissue>
    </source>
</reference>
<keyword evidence="2" id="KW-1185">Reference proteome</keyword>
<dbReference type="EMBL" id="JARBJD010000042">
    <property type="protein sequence ID" value="KAK2957955.1"/>
    <property type="molecule type" value="Genomic_DNA"/>
</dbReference>
<proteinExistence type="predicted"/>
<evidence type="ECO:0000313" key="1">
    <source>
        <dbReference type="EMBL" id="KAK2957955.1"/>
    </source>
</evidence>
<evidence type="ECO:0000313" key="2">
    <source>
        <dbReference type="Proteomes" id="UP001281761"/>
    </source>
</evidence>
<organism evidence="1 2">
    <name type="scientific">Blattamonas nauphoetae</name>
    <dbReference type="NCBI Taxonomy" id="2049346"/>
    <lineage>
        <taxon>Eukaryota</taxon>
        <taxon>Metamonada</taxon>
        <taxon>Preaxostyla</taxon>
        <taxon>Oxymonadida</taxon>
        <taxon>Blattamonas</taxon>
    </lineage>
</organism>
<name>A0ABQ9Y2J9_9EUKA</name>
<comment type="caution">
    <text evidence="1">The sequence shown here is derived from an EMBL/GenBank/DDBJ whole genome shotgun (WGS) entry which is preliminary data.</text>
</comment>
<accession>A0ABQ9Y2J9</accession>
<sequence>MDCSPFLNRNEEELESEHEKAVVFLSLVATLKLQPALDDSLEAQAVELHKYMIPKTTASADAFLNSFGRAPDESSTNFIQSIGILISSPSQTITTTAMGILISQILSCSAERKLHLVKADLIHQLIIILNPQSLSFTEAVDIHINLMKTIRLSLRLATPDILEDLGIEDGYEEQAVHEIVLKQVLAPSEKYICHLCMNHFSIIDPDLFHKLREWNEHGRDLRQMWKMVLRMLRMEGFSDVMEEKLRNDETEALGG</sequence>
<protein>
    <submittedName>
        <fullName evidence="1">Uncharacterized protein</fullName>
    </submittedName>
</protein>